<name>A0ABX9BU64_9BURK</name>
<reference evidence="1 2" key="1">
    <citation type="submission" date="2014-12" db="EMBL/GenBank/DDBJ databases">
        <title>Complete genome sequence of Herbaspirillum rubrisubalbicans Os38.</title>
        <authorList>
            <person name="Chen M."/>
            <person name="An Q."/>
        </authorList>
    </citation>
    <scope>NUCLEOTIDE SEQUENCE [LARGE SCALE GENOMIC DNA]</scope>
    <source>
        <strain evidence="1 2">Os38</strain>
    </source>
</reference>
<organism evidence="1 2">
    <name type="scientific">Herbaspirillum rubrisubalbicans</name>
    <dbReference type="NCBI Taxonomy" id="80842"/>
    <lineage>
        <taxon>Bacteria</taxon>
        <taxon>Pseudomonadati</taxon>
        <taxon>Pseudomonadota</taxon>
        <taxon>Betaproteobacteria</taxon>
        <taxon>Burkholderiales</taxon>
        <taxon>Oxalobacteraceae</taxon>
        <taxon>Herbaspirillum</taxon>
    </lineage>
</organism>
<proteinExistence type="predicted"/>
<protein>
    <submittedName>
        <fullName evidence="1">Uncharacterized protein</fullName>
    </submittedName>
</protein>
<evidence type="ECO:0000313" key="2">
    <source>
        <dbReference type="Proteomes" id="UP000248631"/>
    </source>
</evidence>
<dbReference type="EMBL" id="JUGD01000046">
    <property type="protein sequence ID" value="RAM61259.1"/>
    <property type="molecule type" value="Genomic_DNA"/>
</dbReference>
<evidence type="ECO:0000313" key="1">
    <source>
        <dbReference type="EMBL" id="RAM61259.1"/>
    </source>
</evidence>
<comment type="caution">
    <text evidence="1">The sequence shown here is derived from an EMBL/GenBank/DDBJ whole genome shotgun (WGS) entry which is preliminary data.</text>
</comment>
<sequence>MEAIVAWPTALVLIILIFLLLFRSQIAALISRVQAIKGPKWDVALEQGQQGQQESPENNPSVEKLLVALGSSPPLVEREKLILEQLKAEGLSIDGPTVKVVVKYLAASQVLLFFEQTYLNIFGSQIQLLKLINERRSTGLKREHASVFIASRMQQAGLEASEQDFLHYLFLRNLIVEAEDALMITDAGVEFLSWMIRVGRSEDRPL</sequence>
<keyword evidence="2" id="KW-1185">Reference proteome</keyword>
<dbReference type="Proteomes" id="UP000248631">
    <property type="component" value="Unassembled WGS sequence"/>
</dbReference>
<accession>A0ABX9BU64</accession>
<dbReference type="RefSeq" id="WP_112070097.1">
    <property type="nucleotide sequence ID" value="NZ_JUGD01000046.1"/>
</dbReference>
<gene>
    <name evidence="1" type="ORF">RB24_26005</name>
</gene>